<accession>A0AAV5SG79</accession>
<dbReference type="Proteomes" id="UP001432027">
    <property type="component" value="Unassembled WGS sequence"/>
</dbReference>
<protein>
    <submittedName>
        <fullName evidence="1">Uncharacterized protein</fullName>
    </submittedName>
</protein>
<reference evidence="1" key="1">
    <citation type="submission" date="2023-10" db="EMBL/GenBank/DDBJ databases">
        <title>Genome assembly of Pristionchus species.</title>
        <authorList>
            <person name="Yoshida K."/>
            <person name="Sommer R.J."/>
        </authorList>
    </citation>
    <scope>NUCLEOTIDE SEQUENCE</scope>
    <source>
        <strain evidence="1">RS0144</strain>
    </source>
</reference>
<name>A0AAV5SG79_9BILA</name>
<gene>
    <name evidence="1" type="ORF">PENTCL1PPCAC_856</name>
</gene>
<feature type="non-terminal residue" evidence="1">
    <location>
        <position position="1"/>
    </location>
</feature>
<dbReference type="AlphaFoldDB" id="A0AAV5SG79"/>
<evidence type="ECO:0000313" key="2">
    <source>
        <dbReference type="Proteomes" id="UP001432027"/>
    </source>
</evidence>
<keyword evidence="2" id="KW-1185">Reference proteome</keyword>
<evidence type="ECO:0000313" key="1">
    <source>
        <dbReference type="EMBL" id="GMS78681.1"/>
    </source>
</evidence>
<dbReference type="EMBL" id="BTSX01000001">
    <property type="protein sequence ID" value="GMS78681.1"/>
    <property type="molecule type" value="Genomic_DNA"/>
</dbReference>
<proteinExistence type="predicted"/>
<organism evidence="1 2">
    <name type="scientific">Pristionchus entomophagus</name>
    <dbReference type="NCBI Taxonomy" id="358040"/>
    <lineage>
        <taxon>Eukaryota</taxon>
        <taxon>Metazoa</taxon>
        <taxon>Ecdysozoa</taxon>
        <taxon>Nematoda</taxon>
        <taxon>Chromadorea</taxon>
        <taxon>Rhabditida</taxon>
        <taxon>Rhabditina</taxon>
        <taxon>Diplogasteromorpha</taxon>
        <taxon>Diplogasteroidea</taxon>
        <taxon>Neodiplogasteridae</taxon>
        <taxon>Pristionchus</taxon>
    </lineage>
</organism>
<comment type="caution">
    <text evidence="1">The sequence shown here is derived from an EMBL/GenBank/DDBJ whole genome shotgun (WGS) entry which is preliminary data.</text>
</comment>
<sequence>SSMPIHAQMDGVRHPTEAIASRSRSYTTFWVLITIQELSMMLRRFVALKAVDSLLLFTVERNKTSSWECIAKMREEVETSD</sequence>